<name>A0AC34QLD9_9BILA</name>
<dbReference type="WBParaSite" id="JU765_v2.g17313.t1">
    <property type="protein sequence ID" value="JU765_v2.g17313.t1"/>
    <property type="gene ID" value="JU765_v2.g17313"/>
</dbReference>
<organism evidence="1 2">
    <name type="scientific">Panagrolaimus sp. JU765</name>
    <dbReference type="NCBI Taxonomy" id="591449"/>
    <lineage>
        <taxon>Eukaryota</taxon>
        <taxon>Metazoa</taxon>
        <taxon>Ecdysozoa</taxon>
        <taxon>Nematoda</taxon>
        <taxon>Chromadorea</taxon>
        <taxon>Rhabditida</taxon>
        <taxon>Tylenchina</taxon>
        <taxon>Panagrolaimomorpha</taxon>
        <taxon>Panagrolaimoidea</taxon>
        <taxon>Panagrolaimidae</taxon>
        <taxon>Panagrolaimus</taxon>
    </lineage>
</organism>
<evidence type="ECO:0000313" key="1">
    <source>
        <dbReference type="Proteomes" id="UP000887576"/>
    </source>
</evidence>
<sequence>MELPEPFLPGAISLLDQLDKKMLLLLRDGKVLVGYLRTIDQFANLVLHNTVERIHVDNHYGDIQRGIYLVRGENVVLAGELDEEHRPNNLIKVSVDEILELQAKKIEQKRELDSQKAELLKSRGKTLPKDEHADLLGDDPF</sequence>
<evidence type="ECO:0000313" key="2">
    <source>
        <dbReference type="WBParaSite" id="JU765_v2.g17313.t1"/>
    </source>
</evidence>
<dbReference type="Proteomes" id="UP000887576">
    <property type="component" value="Unplaced"/>
</dbReference>
<reference evidence="2" key="1">
    <citation type="submission" date="2022-11" db="UniProtKB">
        <authorList>
            <consortium name="WormBaseParasite"/>
        </authorList>
    </citation>
    <scope>IDENTIFICATION</scope>
</reference>
<accession>A0AC34QLD9</accession>
<protein>
    <submittedName>
        <fullName evidence="2">U6 snRNA-associated Sm-like protein LSm1</fullName>
    </submittedName>
</protein>
<proteinExistence type="predicted"/>